<dbReference type="InterPro" id="IPR015943">
    <property type="entry name" value="WD40/YVTN_repeat-like_dom_sf"/>
</dbReference>
<evidence type="ECO:0000313" key="2">
    <source>
        <dbReference type="EMBL" id="TWU21880.1"/>
    </source>
</evidence>
<evidence type="ECO:0000313" key="3">
    <source>
        <dbReference type="Proteomes" id="UP000318437"/>
    </source>
</evidence>
<protein>
    <recommendedName>
        <fullName evidence="4">PEP-CTERM protein-sorting domain-containing protein</fullName>
    </recommendedName>
</protein>
<gene>
    <name evidence="2" type="ORF">Pla144_43140</name>
</gene>
<dbReference type="EMBL" id="SJPS01000008">
    <property type="protein sequence ID" value="TWU21880.1"/>
    <property type="molecule type" value="Genomic_DNA"/>
</dbReference>
<dbReference type="Proteomes" id="UP000318437">
    <property type="component" value="Unassembled WGS sequence"/>
</dbReference>
<dbReference type="Gene3D" id="2.130.10.10">
    <property type="entry name" value="YVTN repeat-like/Quinoprotein amine dehydrogenase"/>
    <property type="match status" value="1"/>
</dbReference>
<reference evidence="2 3" key="1">
    <citation type="submission" date="2019-02" db="EMBL/GenBank/DDBJ databases">
        <title>Deep-cultivation of Planctomycetes and their phenomic and genomic characterization uncovers novel biology.</title>
        <authorList>
            <person name="Wiegand S."/>
            <person name="Jogler M."/>
            <person name="Boedeker C."/>
            <person name="Pinto D."/>
            <person name="Vollmers J."/>
            <person name="Rivas-Marin E."/>
            <person name="Kohn T."/>
            <person name="Peeters S.H."/>
            <person name="Heuer A."/>
            <person name="Rast P."/>
            <person name="Oberbeckmann S."/>
            <person name="Bunk B."/>
            <person name="Jeske O."/>
            <person name="Meyerdierks A."/>
            <person name="Storesund J.E."/>
            <person name="Kallscheuer N."/>
            <person name="Luecker S."/>
            <person name="Lage O.M."/>
            <person name="Pohl T."/>
            <person name="Merkel B.J."/>
            <person name="Hornburger P."/>
            <person name="Mueller R.-W."/>
            <person name="Bruemmer F."/>
            <person name="Labrenz M."/>
            <person name="Spormann A.M."/>
            <person name="Op Den Camp H."/>
            <person name="Overmann J."/>
            <person name="Amann R."/>
            <person name="Jetten M.S.M."/>
            <person name="Mascher T."/>
            <person name="Medema M.H."/>
            <person name="Devos D.P."/>
            <person name="Kaster A.-K."/>
            <person name="Ovreas L."/>
            <person name="Rohde M."/>
            <person name="Galperin M.Y."/>
            <person name="Jogler C."/>
        </authorList>
    </citation>
    <scope>NUCLEOTIDE SEQUENCE [LARGE SCALE GENOMIC DNA]</scope>
    <source>
        <strain evidence="2 3">Pla144</strain>
    </source>
</reference>
<accession>A0A5C6CB77</accession>
<dbReference type="RefSeq" id="WP_146452608.1">
    <property type="nucleotide sequence ID" value="NZ_SJPS01000008.1"/>
</dbReference>
<dbReference type="SUPFAM" id="SSF50969">
    <property type="entry name" value="YVTN repeat-like/Quinoprotein amine dehydrogenase"/>
    <property type="match status" value="1"/>
</dbReference>
<comment type="caution">
    <text evidence="2">The sequence shown here is derived from an EMBL/GenBank/DDBJ whole genome shotgun (WGS) entry which is preliminary data.</text>
</comment>
<organism evidence="2 3">
    <name type="scientific">Bythopirellula polymerisocia</name>
    <dbReference type="NCBI Taxonomy" id="2528003"/>
    <lineage>
        <taxon>Bacteria</taxon>
        <taxon>Pseudomonadati</taxon>
        <taxon>Planctomycetota</taxon>
        <taxon>Planctomycetia</taxon>
        <taxon>Pirellulales</taxon>
        <taxon>Lacipirellulaceae</taxon>
        <taxon>Bythopirellula</taxon>
    </lineage>
</organism>
<feature type="signal peptide" evidence="1">
    <location>
        <begin position="1"/>
        <end position="22"/>
    </location>
</feature>
<dbReference type="OrthoDB" id="252653at2"/>
<dbReference type="AlphaFoldDB" id="A0A5C6CB77"/>
<evidence type="ECO:0008006" key="4">
    <source>
        <dbReference type="Google" id="ProtNLM"/>
    </source>
</evidence>
<dbReference type="InterPro" id="IPR011044">
    <property type="entry name" value="Quino_amine_DH_bsu"/>
</dbReference>
<keyword evidence="3" id="KW-1185">Reference proteome</keyword>
<evidence type="ECO:0000256" key="1">
    <source>
        <dbReference type="SAM" id="SignalP"/>
    </source>
</evidence>
<sequence precursor="true">MKTIRLFLCLLGMLTIASRVDAGTLFASSAAGGPGELYILNSANGTVVQDVGPLNDVAGGNYPITGLAFHPTTGVLYGSTGNSVAGKEAQLVTIDPATAQVTLIGSYNAGPTNSSGKPATMADISFDSAGNLYGVGSIGGPNLYSINTATGQATVIGSNGVSTSSTGGGLAISPSGVFNGTPTSTRFGTYDSVSGAFTNIAAPARPAGGGYGGLAYDGSVLYGMNVGSGSPPPAHLVIIDPVDGTVTDLGLSDVTSLDAIAFRPIPEPATFVLLSVSMCVFMTRKRG</sequence>
<name>A0A5C6CB77_9BACT</name>
<feature type="chain" id="PRO_5022921563" description="PEP-CTERM protein-sorting domain-containing protein" evidence="1">
    <location>
        <begin position="23"/>
        <end position="287"/>
    </location>
</feature>
<keyword evidence="1" id="KW-0732">Signal</keyword>
<proteinExistence type="predicted"/>